<dbReference type="SUPFAM" id="SSF48403">
    <property type="entry name" value="Ankyrin repeat"/>
    <property type="match status" value="2"/>
</dbReference>
<dbReference type="PANTHER" id="PTHR24184">
    <property type="entry name" value="SI:CH211-189E2.2"/>
    <property type="match status" value="1"/>
</dbReference>
<evidence type="ECO:0000313" key="4">
    <source>
        <dbReference type="Proteomes" id="UP000315496"/>
    </source>
</evidence>
<feature type="coiled-coil region" evidence="1">
    <location>
        <begin position="566"/>
        <end position="593"/>
    </location>
</feature>
<reference evidence="3 4" key="1">
    <citation type="submission" date="2019-05" db="EMBL/GenBank/DDBJ databases">
        <title>The compact genome of Giardia muris reveals important steps in the evolution of intestinal protozoan parasites.</title>
        <authorList>
            <person name="Xu F."/>
            <person name="Jimenez-Gonzalez A."/>
            <person name="Einarsson E."/>
            <person name="Astvaldsson A."/>
            <person name="Peirasmaki D."/>
            <person name="Eckmann L."/>
            <person name="Andersson J.O."/>
            <person name="Svard S.G."/>
            <person name="Jerlstrom-Hultqvist J."/>
        </authorList>
    </citation>
    <scope>NUCLEOTIDE SEQUENCE [LARGE SCALE GENOMIC DNA]</scope>
    <source>
        <strain evidence="3 4">Roberts-Thomson</strain>
    </source>
</reference>
<dbReference type="SMART" id="SM00248">
    <property type="entry name" value="ANK"/>
    <property type="match status" value="6"/>
</dbReference>
<dbReference type="OrthoDB" id="10057496at2759"/>
<gene>
    <name evidence="3" type="ORF">GMRT_12067</name>
</gene>
<dbReference type="InterPro" id="IPR036770">
    <property type="entry name" value="Ankyrin_rpt-contain_sf"/>
</dbReference>
<accession>A0A4Z1T5E6</accession>
<feature type="compositionally biased region" description="Basic residues" evidence="2">
    <location>
        <begin position="334"/>
        <end position="346"/>
    </location>
</feature>
<dbReference type="VEuPathDB" id="GiardiaDB:GMRT_12067"/>
<dbReference type="PANTHER" id="PTHR24184:SF11">
    <property type="entry name" value="ANKYRIN REPEAT AND SOCS BOX CONTAINING 3"/>
    <property type="match status" value="1"/>
</dbReference>
<sequence>MNEVWFAAARAGDLDTISQLVGRHAATVDAAGETALMAAVRGGHSAVVARLAPHEQGLRNPDGYTALMLAAILNDAEACDILAPAEWALLLPDGRDALILAAQRGNACALTELARVASPLRDATGRTALDYAIEADDLPCVRTLYEAGHVDDVDAAIRRAAEHDFGSIIEYLLNCKLHPRLGPSDSKIRDLERAVESLQLCVSEHLGAGRSRLTASSSNKDLEELKRENASLRQRLASVGKTEPPMVRTTEVTGDYLRDELRTALQLVEREGRKVKDLERLVQERDAQILRLKVAHSQDFLQAMHASDIGGESLTLSSKSSRPASAKKAIVKFTRPRSRPSSAKRGHATDSDVASESADSDLLSQKSEKPRKLWRRGGSAHAVAPVAPVVPAIRRDPIQLELLQISTAEHDALLRQLDERDAELAVLRTRGEGPAIDECIQAHPLGVDECSLTTIRMGEINERMLTLATGGVDGALDFLLEALRRQTTQVGNPYVGVLSRLLQACISADSDADATERDVNSLSEGVLLEDPSLSIRDFADCYARNSLFACLPELFRRFIESACAFGKQQELRLERADAEVNVLKSELAIMTASQALAVDYHPAEPGTAAKDATEGLLLSPQDSFTELSVTNSILNSTAASTQKRLGDTDSSPPRVSSSKFHVTFADLSANDTPTERSRPKVSDSANTLLGGDSLHRPLMIADIRSPPQTPPQTSPTGTVSSVDIFSPPRPPAYTPLMRAIISGNLRAIGTNLKYAGEALSDGTTALMLAAEHNRTVAVKYLAPTEAGMERADGKTALDIALDFEHLEVADALTAEAIDVSSFSNEDGRTTELMLAARDDQLKLAWCLIPIQTRLRDAEGRTALIHAIMSQNPRMVRLLAPHEADLTDTTGRTPRDYVRSAGVGEIVRAHMEAALARHTGPTV</sequence>
<name>A0A4Z1T5E6_GIAMU</name>
<evidence type="ECO:0000256" key="1">
    <source>
        <dbReference type="SAM" id="Coils"/>
    </source>
</evidence>
<dbReference type="AlphaFoldDB" id="A0A4Z1T5E6"/>
<organism evidence="3 4">
    <name type="scientific">Giardia muris</name>
    <dbReference type="NCBI Taxonomy" id="5742"/>
    <lineage>
        <taxon>Eukaryota</taxon>
        <taxon>Metamonada</taxon>
        <taxon>Diplomonadida</taxon>
        <taxon>Hexamitidae</taxon>
        <taxon>Giardiinae</taxon>
        <taxon>Giardia</taxon>
    </lineage>
</organism>
<dbReference type="Proteomes" id="UP000315496">
    <property type="component" value="Chromosome 3"/>
</dbReference>
<proteinExistence type="predicted"/>
<comment type="caution">
    <text evidence="3">The sequence shown here is derived from an EMBL/GenBank/DDBJ whole genome shotgun (WGS) entry which is preliminary data.</text>
</comment>
<evidence type="ECO:0000313" key="3">
    <source>
        <dbReference type="EMBL" id="TNJ27691.1"/>
    </source>
</evidence>
<dbReference type="Pfam" id="PF12796">
    <property type="entry name" value="Ank_2"/>
    <property type="match status" value="3"/>
</dbReference>
<evidence type="ECO:0000256" key="2">
    <source>
        <dbReference type="SAM" id="MobiDB-lite"/>
    </source>
</evidence>
<feature type="compositionally biased region" description="Low complexity" evidence="2">
    <location>
        <begin position="317"/>
        <end position="328"/>
    </location>
</feature>
<feature type="region of interest" description="Disordered" evidence="2">
    <location>
        <begin position="638"/>
        <end position="725"/>
    </location>
</feature>
<dbReference type="InterPro" id="IPR002110">
    <property type="entry name" value="Ankyrin_rpt"/>
</dbReference>
<dbReference type="EMBL" id="VDLU01000003">
    <property type="protein sequence ID" value="TNJ27691.1"/>
    <property type="molecule type" value="Genomic_DNA"/>
</dbReference>
<feature type="compositionally biased region" description="Polar residues" evidence="2">
    <location>
        <begin position="638"/>
        <end position="660"/>
    </location>
</feature>
<feature type="coiled-coil region" evidence="1">
    <location>
        <begin position="215"/>
        <end position="242"/>
    </location>
</feature>
<protein>
    <submittedName>
        <fullName evidence="3">Ankyrin repeat protein 1</fullName>
    </submittedName>
</protein>
<feature type="compositionally biased region" description="Low complexity" evidence="2">
    <location>
        <begin position="351"/>
        <end position="364"/>
    </location>
</feature>
<feature type="region of interest" description="Disordered" evidence="2">
    <location>
        <begin position="313"/>
        <end position="378"/>
    </location>
</feature>
<keyword evidence="4" id="KW-1185">Reference proteome</keyword>
<keyword evidence="1" id="KW-0175">Coiled coil</keyword>
<dbReference type="Gene3D" id="1.25.40.20">
    <property type="entry name" value="Ankyrin repeat-containing domain"/>
    <property type="match status" value="2"/>
</dbReference>